<dbReference type="Pfam" id="PF01565">
    <property type="entry name" value="FAD_binding_4"/>
    <property type="match status" value="1"/>
</dbReference>
<feature type="chain" id="PRO_5021301715" evidence="5">
    <location>
        <begin position="22"/>
        <end position="537"/>
    </location>
</feature>
<comment type="caution">
    <text evidence="7">The sequence shown here is derived from an EMBL/GenBank/DDBJ whole genome shotgun (WGS) entry which is preliminary data.</text>
</comment>
<evidence type="ECO:0000313" key="8">
    <source>
        <dbReference type="Proteomes" id="UP000298493"/>
    </source>
</evidence>
<keyword evidence="3" id="KW-0274">FAD</keyword>
<name>A0A4Z1PHR1_9PEZI</name>
<dbReference type="InterPro" id="IPR016166">
    <property type="entry name" value="FAD-bd_PCMH"/>
</dbReference>
<feature type="signal peptide" evidence="5">
    <location>
        <begin position="1"/>
        <end position="21"/>
    </location>
</feature>
<keyword evidence="5" id="KW-0732">Signal</keyword>
<dbReference type="Proteomes" id="UP000298493">
    <property type="component" value="Unassembled WGS sequence"/>
</dbReference>
<accession>A0A4Z1PHR1</accession>
<dbReference type="InterPro" id="IPR050416">
    <property type="entry name" value="FAD-linked_Oxidoreductase"/>
</dbReference>
<proteinExistence type="inferred from homology"/>
<dbReference type="GO" id="GO:0071949">
    <property type="term" value="F:FAD binding"/>
    <property type="evidence" value="ECO:0007669"/>
    <property type="project" value="InterPro"/>
</dbReference>
<dbReference type="PANTHER" id="PTHR42973">
    <property type="entry name" value="BINDING OXIDOREDUCTASE, PUTATIVE (AFU_ORTHOLOGUE AFUA_1G17690)-RELATED"/>
    <property type="match status" value="1"/>
</dbReference>
<reference evidence="7 8" key="1">
    <citation type="submission" date="2019-04" db="EMBL/GenBank/DDBJ databases">
        <title>High contiguity whole genome sequence and gene annotation resource for two Venturia nashicola isolates.</title>
        <authorList>
            <person name="Prokchorchik M."/>
            <person name="Won K."/>
            <person name="Lee Y."/>
            <person name="Choi E.D."/>
            <person name="Segonzac C."/>
            <person name="Sohn K.H."/>
        </authorList>
    </citation>
    <scope>NUCLEOTIDE SEQUENCE [LARGE SCALE GENOMIC DNA]</scope>
    <source>
        <strain evidence="7 8">PRI2</strain>
    </source>
</reference>
<dbReference type="Gene3D" id="3.30.465.10">
    <property type="match status" value="1"/>
</dbReference>
<organism evidence="7 8">
    <name type="scientific">Venturia nashicola</name>
    <dbReference type="NCBI Taxonomy" id="86259"/>
    <lineage>
        <taxon>Eukaryota</taxon>
        <taxon>Fungi</taxon>
        <taxon>Dikarya</taxon>
        <taxon>Ascomycota</taxon>
        <taxon>Pezizomycotina</taxon>
        <taxon>Dothideomycetes</taxon>
        <taxon>Pleosporomycetidae</taxon>
        <taxon>Venturiales</taxon>
        <taxon>Venturiaceae</taxon>
        <taxon>Venturia</taxon>
    </lineage>
</organism>
<evidence type="ECO:0000256" key="4">
    <source>
        <dbReference type="ARBA" id="ARBA00023002"/>
    </source>
</evidence>
<dbReference type="InterPro" id="IPR036318">
    <property type="entry name" value="FAD-bd_PCMH-like_sf"/>
</dbReference>
<evidence type="ECO:0000313" key="7">
    <source>
        <dbReference type="EMBL" id="TID22730.1"/>
    </source>
</evidence>
<evidence type="ECO:0000259" key="6">
    <source>
        <dbReference type="PROSITE" id="PS51387"/>
    </source>
</evidence>
<evidence type="ECO:0000256" key="5">
    <source>
        <dbReference type="SAM" id="SignalP"/>
    </source>
</evidence>
<dbReference type="EMBL" id="SNSC02000007">
    <property type="protein sequence ID" value="TID22730.1"/>
    <property type="molecule type" value="Genomic_DNA"/>
</dbReference>
<gene>
    <name evidence="7" type="ORF">E6O75_ATG01904</name>
</gene>
<dbReference type="InterPro" id="IPR016169">
    <property type="entry name" value="FAD-bd_PCMH_sub2"/>
</dbReference>
<feature type="domain" description="FAD-binding PCMH-type" evidence="6">
    <location>
        <begin position="76"/>
        <end position="248"/>
    </location>
</feature>
<dbReference type="PROSITE" id="PS51387">
    <property type="entry name" value="FAD_PCMH"/>
    <property type="match status" value="1"/>
</dbReference>
<evidence type="ECO:0000256" key="2">
    <source>
        <dbReference type="ARBA" id="ARBA00022630"/>
    </source>
</evidence>
<comment type="similarity">
    <text evidence="1">Belongs to the oxygen-dependent FAD-linked oxidoreductase family.</text>
</comment>
<dbReference type="AlphaFoldDB" id="A0A4Z1PHR1"/>
<keyword evidence="2" id="KW-0285">Flavoprotein</keyword>
<sequence>MKRILLAASLTLTPFIALAGAQVASPAIPPTALSEQAGLNADAGHCEKACAQLQSELSSRVFFAKFGNFAFWDAKQHVTPACRVEPASAQDVVVVLNTVKEHGCHFAVKSGGHARFAGASNADGGVTIDLVRLDEIGLAADKKSVRIGAGNRWGRIYRKLEGDKLTVVGGRVATVGVGGATLGGGISFFTGRHGFACDNVLSYEIVLPSGEITTVSETQHGDLFKALKGAGSGNFGIITSFNLTTIPLTNPLGIWSSQQILGWDKVPALRKARLEWVTKGVNEDFDTGGFDVFGYSSAYNMSMAVIHHLHTRHSSTETWPAVFKQYKDIETLPMENSNSQKITPMSEVTEELAKNSPNGKRNTYDTFTYRPTEDLDAALWEIFTARLEKVKHIPGFNGFMVLQPISQQARYKMSLRGGNSLGLKESDGPLVIYQQAWMWDRAEDDALIFATVRDIVEQSEQMAKKMGLWHPYKYINYAEEWQAGDVYKGYGEDNLRTLKALQRRLDPEGVFTEGGLGGGYFRLNAKVENGLRDRNEL</sequence>
<dbReference type="SUPFAM" id="SSF56176">
    <property type="entry name" value="FAD-binding/transporter-associated domain-like"/>
    <property type="match status" value="1"/>
</dbReference>
<keyword evidence="4" id="KW-0560">Oxidoreductase</keyword>
<keyword evidence="7" id="KW-0647">Proteasome</keyword>
<evidence type="ECO:0000256" key="1">
    <source>
        <dbReference type="ARBA" id="ARBA00005466"/>
    </source>
</evidence>
<protein>
    <submittedName>
        <fullName evidence="7">Proteasome subunit alpha type-4</fullName>
    </submittedName>
</protein>
<dbReference type="STRING" id="86259.A0A4Z1PHR1"/>
<keyword evidence="8" id="KW-1185">Reference proteome</keyword>
<evidence type="ECO:0000256" key="3">
    <source>
        <dbReference type="ARBA" id="ARBA00022827"/>
    </source>
</evidence>
<dbReference type="GO" id="GO:0016491">
    <property type="term" value="F:oxidoreductase activity"/>
    <property type="evidence" value="ECO:0007669"/>
    <property type="project" value="UniProtKB-KW"/>
</dbReference>
<dbReference type="PANTHER" id="PTHR42973:SF13">
    <property type="entry name" value="FAD-BINDING PCMH-TYPE DOMAIN-CONTAINING PROTEIN"/>
    <property type="match status" value="1"/>
</dbReference>
<dbReference type="GO" id="GO:0000502">
    <property type="term" value="C:proteasome complex"/>
    <property type="evidence" value="ECO:0007669"/>
    <property type="project" value="UniProtKB-KW"/>
</dbReference>
<dbReference type="InterPro" id="IPR006094">
    <property type="entry name" value="Oxid_FAD_bind_N"/>
</dbReference>